<reference evidence="1 2" key="1">
    <citation type="submission" date="2021-01" db="EMBL/GenBank/DDBJ databases">
        <title>Genomic Encyclopedia of Type Strains, Phase IV (KMG-IV): sequencing the most valuable type-strain genomes for metagenomic binning, comparative biology and taxonomic classification.</title>
        <authorList>
            <person name="Goeker M."/>
        </authorList>
    </citation>
    <scope>NUCLEOTIDE SEQUENCE [LARGE SCALE GENOMIC DNA]</scope>
    <source>
        <strain evidence="1 2">DSM 105482</strain>
    </source>
</reference>
<evidence type="ECO:0000313" key="2">
    <source>
        <dbReference type="Proteomes" id="UP000823486"/>
    </source>
</evidence>
<organism evidence="1 2">
    <name type="scientific">Peribacillus deserti</name>
    <dbReference type="NCBI Taxonomy" id="673318"/>
    <lineage>
        <taxon>Bacteria</taxon>
        <taxon>Bacillati</taxon>
        <taxon>Bacillota</taxon>
        <taxon>Bacilli</taxon>
        <taxon>Bacillales</taxon>
        <taxon>Bacillaceae</taxon>
        <taxon>Peribacillus</taxon>
    </lineage>
</organism>
<gene>
    <name evidence="1" type="ORF">JOC77_001934</name>
</gene>
<evidence type="ECO:0008006" key="3">
    <source>
        <dbReference type="Google" id="ProtNLM"/>
    </source>
</evidence>
<dbReference type="Proteomes" id="UP000823486">
    <property type="component" value="Unassembled WGS sequence"/>
</dbReference>
<dbReference type="EMBL" id="JAFBFI010000007">
    <property type="protein sequence ID" value="MBM7692504.1"/>
    <property type="molecule type" value="Genomic_DNA"/>
</dbReference>
<protein>
    <recommendedName>
        <fullName evidence="3">Transposase</fullName>
    </recommendedName>
</protein>
<keyword evidence="2" id="KW-1185">Reference proteome</keyword>
<evidence type="ECO:0000313" key="1">
    <source>
        <dbReference type="EMBL" id="MBM7692504.1"/>
    </source>
</evidence>
<name>A0ABS2QI73_9BACI</name>
<sequence>MVIKAGSWRMLTLQDKMFILRAISDRSKRKKQEGMENL</sequence>
<accession>A0ABS2QI73</accession>
<proteinExistence type="predicted"/>
<comment type="caution">
    <text evidence="1">The sequence shown here is derived from an EMBL/GenBank/DDBJ whole genome shotgun (WGS) entry which is preliminary data.</text>
</comment>